<dbReference type="PANTHER" id="PTHR34789">
    <property type="entry name" value="EXPRESSED PROTEIN"/>
    <property type="match status" value="1"/>
</dbReference>
<proteinExistence type="predicted"/>
<evidence type="ECO:0000313" key="3">
    <source>
        <dbReference type="EMBL" id="VFQ89011.1"/>
    </source>
</evidence>
<dbReference type="EMBL" id="OOIL02003702">
    <property type="protein sequence ID" value="VFQ89011.1"/>
    <property type="molecule type" value="Genomic_DNA"/>
</dbReference>
<gene>
    <name evidence="3" type="ORF">CCAM_LOCUS30787</name>
</gene>
<feature type="region of interest" description="Disordered" evidence="1">
    <location>
        <begin position="22"/>
        <end position="46"/>
    </location>
</feature>
<evidence type="ECO:0000256" key="1">
    <source>
        <dbReference type="SAM" id="MobiDB-lite"/>
    </source>
</evidence>
<protein>
    <submittedName>
        <fullName evidence="3">Uncharacterized protein</fullName>
    </submittedName>
</protein>
<dbReference type="Proteomes" id="UP000595140">
    <property type="component" value="Unassembled WGS sequence"/>
</dbReference>
<accession>A0A484MJ70</accession>
<evidence type="ECO:0000313" key="4">
    <source>
        <dbReference type="Proteomes" id="UP000595140"/>
    </source>
</evidence>
<dbReference type="AlphaFoldDB" id="A0A484MJ70"/>
<name>A0A484MJ70_9ASTE</name>
<dbReference type="OrthoDB" id="1107388at2759"/>
<feature type="chain" id="PRO_5019724762" evidence="2">
    <location>
        <begin position="23"/>
        <end position="131"/>
    </location>
</feature>
<keyword evidence="2" id="KW-0732">Signal</keyword>
<dbReference type="PANTHER" id="PTHR34789:SF1">
    <property type="entry name" value="EXPRESSED PROTEIN"/>
    <property type="match status" value="1"/>
</dbReference>
<reference evidence="3 4" key="1">
    <citation type="submission" date="2018-04" db="EMBL/GenBank/DDBJ databases">
        <authorList>
            <person name="Vogel A."/>
        </authorList>
    </citation>
    <scope>NUCLEOTIDE SEQUENCE [LARGE SCALE GENOMIC DNA]</scope>
</reference>
<sequence length="131" mass="13048">MRLTLITLPVLAFVLILTPTSATRPPPPPEAGPATPGFGLPDFGSAGDSFGLPSGIVGGYGSGSFGGPNGKSGVVNQPLVCQDKGPCFQKQLACPAKCFQSFANSGKGYGFGAAAGGCTFDCKNNCIASCA</sequence>
<organism evidence="3 4">
    <name type="scientific">Cuscuta campestris</name>
    <dbReference type="NCBI Taxonomy" id="132261"/>
    <lineage>
        <taxon>Eukaryota</taxon>
        <taxon>Viridiplantae</taxon>
        <taxon>Streptophyta</taxon>
        <taxon>Embryophyta</taxon>
        <taxon>Tracheophyta</taxon>
        <taxon>Spermatophyta</taxon>
        <taxon>Magnoliopsida</taxon>
        <taxon>eudicotyledons</taxon>
        <taxon>Gunneridae</taxon>
        <taxon>Pentapetalae</taxon>
        <taxon>asterids</taxon>
        <taxon>lamiids</taxon>
        <taxon>Solanales</taxon>
        <taxon>Convolvulaceae</taxon>
        <taxon>Cuscuteae</taxon>
        <taxon>Cuscuta</taxon>
        <taxon>Cuscuta subgen. Grammica</taxon>
        <taxon>Cuscuta sect. Cleistogrammica</taxon>
    </lineage>
</organism>
<feature type="signal peptide" evidence="2">
    <location>
        <begin position="1"/>
        <end position="22"/>
    </location>
</feature>
<keyword evidence="4" id="KW-1185">Reference proteome</keyword>
<evidence type="ECO:0000256" key="2">
    <source>
        <dbReference type="SAM" id="SignalP"/>
    </source>
</evidence>